<gene>
    <name evidence="2" type="ORF">BDK61_4605</name>
</gene>
<keyword evidence="1" id="KW-0812">Transmembrane</keyword>
<keyword evidence="3" id="KW-1185">Reference proteome</keyword>
<dbReference type="Proteomes" id="UP000268233">
    <property type="component" value="Unassembled WGS sequence"/>
</dbReference>
<proteinExistence type="predicted"/>
<sequence>MSNTTADGSLPWFVKVVIAVALMIVLFIIGIDLLTFAAAW</sequence>
<accession>A0A495QR63</accession>
<keyword evidence="1" id="KW-0472">Membrane</keyword>
<keyword evidence="1" id="KW-1133">Transmembrane helix</keyword>
<dbReference type="EMBL" id="RBWW01000003">
    <property type="protein sequence ID" value="RKS75979.1"/>
    <property type="molecule type" value="Genomic_DNA"/>
</dbReference>
<protein>
    <submittedName>
        <fullName evidence="2">Uncharacterized protein</fullName>
    </submittedName>
</protein>
<name>A0A495QR63_9EURY</name>
<feature type="transmembrane region" description="Helical" evidence="1">
    <location>
        <begin position="12"/>
        <end position="39"/>
    </location>
</feature>
<reference evidence="2 3" key="1">
    <citation type="submission" date="2018-10" db="EMBL/GenBank/DDBJ databases">
        <title>Genomic Encyclopedia of Archaeal and Bacterial Type Strains, Phase II (KMG-II): from individual species to whole genera.</title>
        <authorList>
            <person name="Goeker M."/>
        </authorList>
    </citation>
    <scope>NUCLEOTIDE SEQUENCE [LARGE SCALE GENOMIC DNA]</scope>
    <source>
        <strain evidence="2 3">DSM 11927</strain>
    </source>
</reference>
<dbReference type="AlphaFoldDB" id="A0A495QR63"/>
<evidence type="ECO:0000313" key="3">
    <source>
        <dbReference type="Proteomes" id="UP000268233"/>
    </source>
</evidence>
<evidence type="ECO:0000313" key="2">
    <source>
        <dbReference type="EMBL" id="RKS75979.1"/>
    </source>
</evidence>
<dbReference type="RefSeq" id="WP_279629733.1">
    <property type="nucleotide sequence ID" value="NZ_RBWW01000003.1"/>
</dbReference>
<organism evidence="2 3">
    <name type="scientific">Haloarcula quadrata</name>
    <dbReference type="NCBI Taxonomy" id="182779"/>
    <lineage>
        <taxon>Archaea</taxon>
        <taxon>Methanobacteriati</taxon>
        <taxon>Methanobacteriota</taxon>
        <taxon>Stenosarchaea group</taxon>
        <taxon>Halobacteria</taxon>
        <taxon>Halobacteriales</taxon>
        <taxon>Haloarculaceae</taxon>
        <taxon>Haloarcula</taxon>
    </lineage>
</organism>
<comment type="caution">
    <text evidence="2">The sequence shown here is derived from an EMBL/GenBank/DDBJ whole genome shotgun (WGS) entry which is preliminary data.</text>
</comment>
<evidence type="ECO:0000256" key="1">
    <source>
        <dbReference type="SAM" id="Phobius"/>
    </source>
</evidence>